<dbReference type="PANTHER" id="PTHR46696:SF1">
    <property type="entry name" value="CYTOCHROME P450 YJIB-RELATED"/>
    <property type="match status" value="1"/>
</dbReference>
<evidence type="ECO:0000313" key="4">
    <source>
        <dbReference type="Proteomes" id="UP001049518"/>
    </source>
</evidence>
<keyword evidence="2" id="KW-0408">Iron</keyword>
<reference evidence="3" key="1">
    <citation type="submission" date="2020-07" db="EMBL/GenBank/DDBJ databases">
        <authorList>
            <person name="Tarantini F.S."/>
            <person name="Hong K.W."/>
            <person name="Chan K.G."/>
        </authorList>
    </citation>
    <scope>NUCLEOTIDE SEQUENCE</scope>
    <source>
        <strain evidence="3">32-07</strain>
    </source>
</reference>
<gene>
    <name evidence="3" type="ORF">AGRA3207_002071</name>
</gene>
<keyword evidence="2" id="KW-0560">Oxidoreductase</keyword>
<evidence type="ECO:0000313" key="3">
    <source>
        <dbReference type="EMBL" id="QXJ21235.1"/>
    </source>
</evidence>
<dbReference type="Pfam" id="PF00067">
    <property type="entry name" value="p450"/>
    <property type="match status" value="1"/>
</dbReference>
<keyword evidence="2" id="KW-0349">Heme</keyword>
<dbReference type="Proteomes" id="UP001049518">
    <property type="component" value="Chromosome"/>
</dbReference>
<dbReference type="PRINTS" id="PR00359">
    <property type="entry name" value="BP450"/>
</dbReference>
<dbReference type="Gene3D" id="1.10.630.10">
    <property type="entry name" value="Cytochrome P450"/>
    <property type="match status" value="1"/>
</dbReference>
<dbReference type="RefSeq" id="WP_231334378.1">
    <property type="nucleotide sequence ID" value="NZ_CP059572.1"/>
</dbReference>
<dbReference type="EMBL" id="CP059572">
    <property type="protein sequence ID" value="QXJ21235.1"/>
    <property type="molecule type" value="Genomic_DNA"/>
</dbReference>
<dbReference type="InterPro" id="IPR002397">
    <property type="entry name" value="Cyt_P450_B"/>
</dbReference>
<protein>
    <submittedName>
        <fullName evidence="3">Cytochrome P450</fullName>
    </submittedName>
</protein>
<evidence type="ECO:0000256" key="1">
    <source>
        <dbReference type="ARBA" id="ARBA00010617"/>
    </source>
</evidence>
<dbReference type="SUPFAM" id="SSF48264">
    <property type="entry name" value="Cytochrome P450"/>
    <property type="match status" value="1"/>
</dbReference>
<proteinExistence type="inferred from homology"/>
<organism evidence="3 4">
    <name type="scientific">Actinomadura graeca</name>
    <dbReference type="NCBI Taxonomy" id="2750812"/>
    <lineage>
        <taxon>Bacteria</taxon>
        <taxon>Bacillati</taxon>
        <taxon>Actinomycetota</taxon>
        <taxon>Actinomycetes</taxon>
        <taxon>Streptosporangiales</taxon>
        <taxon>Thermomonosporaceae</taxon>
        <taxon>Actinomadura</taxon>
    </lineage>
</organism>
<dbReference type="InterPro" id="IPR036396">
    <property type="entry name" value="Cyt_P450_sf"/>
</dbReference>
<comment type="similarity">
    <text evidence="1 2">Belongs to the cytochrome P450 family.</text>
</comment>
<dbReference type="PANTHER" id="PTHR46696">
    <property type="entry name" value="P450, PUTATIVE (EUROFUNG)-RELATED"/>
    <property type="match status" value="1"/>
</dbReference>
<keyword evidence="2" id="KW-0503">Monooxygenase</keyword>
<dbReference type="InterPro" id="IPR001128">
    <property type="entry name" value="Cyt_P450"/>
</dbReference>
<dbReference type="PROSITE" id="PS00086">
    <property type="entry name" value="CYTOCHROME_P450"/>
    <property type="match status" value="1"/>
</dbReference>
<accession>A0ABX8QR20</accession>
<evidence type="ECO:0000256" key="2">
    <source>
        <dbReference type="RuleBase" id="RU000461"/>
    </source>
</evidence>
<dbReference type="InterPro" id="IPR017972">
    <property type="entry name" value="Cyt_P450_CS"/>
</dbReference>
<name>A0ABX8QR20_9ACTN</name>
<sequence>MDDVLSGNPAALACPAGVYDRARQRGVHFSAAMDAWVVSAHDDVLRVVLDAEAFSSDNALGAPAPGPETEMSNYLPYLLTLGDPEHARRRAIVNRAFTPRRVAEHEPAIREICRRLVDGLRPRQEIDFVGGIAIPLPISAIMRVLGLPDEDLPDLLRWSQELVVATVGVREFDPDRIVPPGRPLAARLARRLKDARHGVLAVIARSGIPPDDAARFVIDLLVAGNFTTTAYLTSAAHALARSPALADRLRAHPGEIPGFVEETLRLENPLQGLYRRATRDCEINGVPIAAGARVLVLFGSANLDPARWPDPVALDPGRTDATGHLTFGHGPHTCLGSSLVRTQSRLLLEVLLAETTLLRPAAEEIDYLPNPIFRSPTALRMRISWRTPAANRG</sequence>
<keyword evidence="4" id="KW-1185">Reference proteome</keyword>
<keyword evidence="2" id="KW-0479">Metal-binding</keyword>